<evidence type="ECO:0000256" key="4">
    <source>
        <dbReference type="ARBA" id="ARBA00022842"/>
    </source>
</evidence>
<feature type="domain" description="Endonuclease/exonuclease/phosphatase" evidence="9">
    <location>
        <begin position="67"/>
        <end position="301"/>
    </location>
</feature>
<feature type="active site" evidence="5">
    <location>
        <position position="181"/>
    </location>
</feature>
<protein>
    <submittedName>
        <fullName evidence="10">DNase I-like protein</fullName>
    </submittedName>
</protein>
<proteinExistence type="inferred from homology"/>
<feature type="active site" description="Proton acceptor" evidence="5">
    <location>
        <position position="301"/>
    </location>
</feature>
<evidence type="ECO:0000256" key="3">
    <source>
        <dbReference type="ARBA" id="ARBA00022801"/>
    </source>
</evidence>
<feature type="binding site" evidence="6">
    <location>
        <position position="214"/>
    </location>
    <ligand>
        <name>Mg(2+)</name>
        <dbReference type="ChEBI" id="CHEBI:18420"/>
        <label>1</label>
    </ligand>
</feature>
<dbReference type="AlphaFoldDB" id="A0A5C3PQH8"/>
<dbReference type="Proteomes" id="UP000308197">
    <property type="component" value="Unassembled WGS sequence"/>
</dbReference>
<feature type="binding site" evidence="6">
    <location>
        <position position="70"/>
    </location>
    <ligand>
        <name>Mg(2+)</name>
        <dbReference type="ChEBI" id="CHEBI:18420"/>
        <label>1</label>
    </ligand>
</feature>
<comment type="similarity">
    <text evidence="1">Belongs to the DNA repair enzymes AP/ExoA family.</text>
</comment>
<feature type="site" description="Important for catalytic activity" evidence="7">
    <location>
        <position position="275"/>
    </location>
</feature>
<dbReference type="InterPro" id="IPR005135">
    <property type="entry name" value="Endo/exonuclease/phosphatase"/>
</dbReference>
<keyword evidence="3" id="KW-0378">Hydrolase</keyword>
<evidence type="ECO:0000256" key="2">
    <source>
        <dbReference type="ARBA" id="ARBA00022723"/>
    </source>
</evidence>
<evidence type="ECO:0000313" key="10">
    <source>
        <dbReference type="EMBL" id="TFK91866.1"/>
    </source>
</evidence>
<feature type="active site" description="Proton donor/acceptor" evidence="5">
    <location>
        <position position="214"/>
    </location>
</feature>
<feature type="binding site" evidence="6">
    <location>
        <position position="300"/>
    </location>
    <ligand>
        <name>Mg(2+)</name>
        <dbReference type="ChEBI" id="CHEBI:18420"/>
        <label>1</label>
    </ligand>
</feature>
<keyword evidence="2 6" id="KW-0479">Metal-binding</keyword>
<dbReference type="STRING" id="1314778.A0A5C3PQH8"/>
<dbReference type="GO" id="GO:0008081">
    <property type="term" value="F:phosphoric diester hydrolase activity"/>
    <property type="evidence" value="ECO:0007669"/>
    <property type="project" value="TreeGrafter"/>
</dbReference>
<evidence type="ECO:0000259" key="9">
    <source>
        <dbReference type="Pfam" id="PF03372"/>
    </source>
</evidence>
<dbReference type="GO" id="GO:0006284">
    <property type="term" value="P:base-excision repair"/>
    <property type="evidence" value="ECO:0007669"/>
    <property type="project" value="TreeGrafter"/>
</dbReference>
<feature type="non-terminal residue" evidence="10">
    <location>
        <position position="458"/>
    </location>
</feature>
<dbReference type="PANTHER" id="PTHR22748:SF6">
    <property type="entry name" value="DNA-(APURINIC OR APYRIMIDINIC SITE) ENDONUCLEASE"/>
    <property type="match status" value="1"/>
</dbReference>
<dbReference type="CDD" id="cd09076">
    <property type="entry name" value="L1-EN"/>
    <property type="match status" value="1"/>
</dbReference>
<feature type="region of interest" description="Disordered" evidence="8">
    <location>
        <begin position="30"/>
        <end position="59"/>
    </location>
</feature>
<dbReference type="Pfam" id="PF03372">
    <property type="entry name" value="Exo_endo_phos"/>
    <property type="match status" value="1"/>
</dbReference>
<dbReference type="GO" id="GO:0005634">
    <property type="term" value="C:nucleus"/>
    <property type="evidence" value="ECO:0007669"/>
    <property type="project" value="TreeGrafter"/>
</dbReference>
<evidence type="ECO:0000313" key="11">
    <source>
        <dbReference type="Proteomes" id="UP000308197"/>
    </source>
</evidence>
<feature type="site" description="Transition state stabilizer" evidence="7">
    <location>
        <position position="216"/>
    </location>
</feature>
<dbReference type="InterPro" id="IPR004808">
    <property type="entry name" value="AP_endonuc_1"/>
</dbReference>
<evidence type="ECO:0000256" key="8">
    <source>
        <dbReference type="SAM" id="MobiDB-lite"/>
    </source>
</evidence>
<accession>A0A5C3PQH8</accession>
<name>A0A5C3PQH8_9APHY</name>
<dbReference type="SUPFAM" id="SSF56219">
    <property type="entry name" value="DNase I-like"/>
    <property type="match status" value="1"/>
</dbReference>
<dbReference type="EMBL" id="ML211010">
    <property type="protein sequence ID" value="TFK91866.1"/>
    <property type="molecule type" value="Genomic_DNA"/>
</dbReference>
<reference evidence="10 11" key="1">
    <citation type="journal article" date="2019" name="Nat. Ecol. Evol.">
        <title>Megaphylogeny resolves global patterns of mushroom evolution.</title>
        <authorList>
            <person name="Varga T."/>
            <person name="Krizsan K."/>
            <person name="Foldi C."/>
            <person name="Dima B."/>
            <person name="Sanchez-Garcia M."/>
            <person name="Sanchez-Ramirez S."/>
            <person name="Szollosi G.J."/>
            <person name="Szarkandi J.G."/>
            <person name="Papp V."/>
            <person name="Albert L."/>
            <person name="Andreopoulos W."/>
            <person name="Angelini C."/>
            <person name="Antonin V."/>
            <person name="Barry K.W."/>
            <person name="Bougher N.L."/>
            <person name="Buchanan P."/>
            <person name="Buyck B."/>
            <person name="Bense V."/>
            <person name="Catcheside P."/>
            <person name="Chovatia M."/>
            <person name="Cooper J."/>
            <person name="Damon W."/>
            <person name="Desjardin D."/>
            <person name="Finy P."/>
            <person name="Geml J."/>
            <person name="Haridas S."/>
            <person name="Hughes K."/>
            <person name="Justo A."/>
            <person name="Karasinski D."/>
            <person name="Kautmanova I."/>
            <person name="Kiss B."/>
            <person name="Kocsube S."/>
            <person name="Kotiranta H."/>
            <person name="LaButti K.M."/>
            <person name="Lechner B.E."/>
            <person name="Liimatainen K."/>
            <person name="Lipzen A."/>
            <person name="Lukacs Z."/>
            <person name="Mihaltcheva S."/>
            <person name="Morgado L.N."/>
            <person name="Niskanen T."/>
            <person name="Noordeloos M.E."/>
            <person name="Ohm R.A."/>
            <person name="Ortiz-Santana B."/>
            <person name="Ovrebo C."/>
            <person name="Racz N."/>
            <person name="Riley R."/>
            <person name="Savchenko A."/>
            <person name="Shiryaev A."/>
            <person name="Soop K."/>
            <person name="Spirin V."/>
            <person name="Szebenyi C."/>
            <person name="Tomsovsky M."/>
            <person name="Tulloss R.E."/>
            <person name="Uehling J."/>
            <person name="Grigoriev I.V."/>
            <person name="Vagvolgyi C."/>
            <person name="Papp T."/>
            <person name="Martin F.M."/>
            <person name="Miettinen O."/>
            <person name="Hibbett D.S."/>
            <person name="Nagy L.G."/>
        </authorList>
    </citation>
    <scope>NUCLEOTIDE SEQUENCE [LARGE SCALE GENOMIC DNA]</scope>
    <source>
        <strain evidence="10 11">HHB13444</strain>
    </source>
</reference>
<comment type="cofactor">
    <cofactor evidence="6">
        <name>Mg(2+)</name>
        <dbReference type="ChEBI" id="CHEBI:18420"/>
    </cofactor>
    <cofactor evidence="6">
        <name>Mn(2+)</name>
        <dbReference type="ChEBI" id="CHEBI:29035"/>
    </cofactor>
    <text evidence="6">Probably binds two magnesium or manganese ions per subunit.</text>
</comment>
<feature type="binding site" evidence="6">
    <location>
        <position position="102"/>
    </location>
    <ligand>
        <name>Mg(2+)</name>
        <dbReference type="ChEBI" id="CHEBI:18420"/>
        <label>1</label>
    </ligand>
</feature>
<keyword evidence="6" id="KW-0464">Manganese</keyword>
<dbReference type="GO" id="GO:0003906">
    <property type="term" value="F:DNA-(apurinic or apyrimidinic site) endonuclease activity"/>
    <property type="evidence" value="ECO:0007669"/>
    <property type="project" value="TreeGrafter"/>
</dbReference>
<evidence type="ECO:0000256" key="7">
    <source>
        <dbReference type="PIRSR" id="PIRSR604808-3"/>
    </source>
</evidence>
<dbReference type="InParanoid" id="A0A5C3PQH8"/>
<dbReference type="InterPro" id="IPR036691">
    <property type="entry name" value="Endo/exonu/phosph_ase_sf"/>
</dbReference>
<gene>
    <name evidence="10" type="ORF">K466DRAFT_481847</name>
</gene>
<evidence type="ECO:0000256" key="6">
    <source>
        <dbReference type="PIRSR" id="PIRSR604808-2"/>
    </source>
</evidence>
<keyword evidence="11" id="KW-1185">Reference proteome</keyword>
<dbReference type="GO" id="GO:0008311">
    <property type="term" value="F:double-stranded DNA 3'-5' DNA exonuclease activity"/>
    <property type="evidence" value="ECO:0007669"/>
    <property type="project" value="TreeGrafter"/>
</dbReference>
<feature type="site" description="Interaction with DNA substrate" evidence="7">
    <location>
        <position position="301"/>
    </location>
</feature>
<dbReference type="Gene3D" id="3.60.10.10">
    <property type="entry name" value="Endonuclease/exonuclease/phosphatase"/>
    <property type="match status" value="1"/>
</dbReference>
<evidence type="ECO:0000256" key="1">
    <source>
        <dbReference type="ARBA" id="ARBA00007092"/>
    </source>
</evidence>
<dbReference type="PANTHER" id="PTHR22748">
    <property type="entry name" value="AP ENDONUCLEASE"/>
    <property type="match status" value="1"/>
</dbReference>
<feature type="binding site" evidence="6">
    <location>
        <position position="301"/>
    </location>
    <ligand>
        <name>Mg(2+)</name>
        <dbReference type="ChEBI" id="CHEBI:18420"/>
        <label>1</label>
    </ligand>
</feature>
<sequence>MRRVAQPIEDSPELYGHATDSAERALERALDDDQAIGTGNGTRNGQDGRARGLGSKKRKTKGRIVVASLNMRGGSSGAVGDKWMRINQVLRDKRIAVLALQETHLTDGRLEGINDLFKASMIVLSSSDPENPAGARGVGFAINTRIVATEDIKITEIVPGRAAILSFRWTGDRVLRILNVYAPNGATENGEFWEVIDQKLANMRGRNPEVLLGDFNIVEDSMDRLPPHGDQESAVEKLGRLIGRLGMSDGWRRNNPNGRAFSYLQVASGSQSRIDRIYVSDELMQRAEDWEMTGPGFPTDHRIVSMSLANYKAPRTGKGRWAFPQALLTDGDFVRTMRKMGLELQCAMDSVGERSNQKNPQRLYQDFKTSLTVAARTRAKKLLPKIERKICALENDISALLEGNNPDKYEVAILQERVAKLEIKRFERKRRAVATKDWLKGETVSRYWTKLNAPQLPS</sequence>
<evidence type="ECO:0000256" key="5">
    <source>
        <dbReference type="PIRSR" id="PIRSR604808-1"/>
    </source>
</evidence>
<keyword evidence="4 6" id="KW-0460">Magnesium</keyword>
<dbReference type="GO" id="GO:0046872">
    <property type="term" value="F:metal ion binding"/>
    <property type="evidence" value="ECO:0007669"/>
    <property type="project" value="UniProtKB-KW"/>
</dbReference>
<feature type="binding site" evidence="6">
    <location>
        <position position="216"/>
    </location>
    <ligand>
        <name>Mg(2+)</name>
        <dbReference type="ChEBI" id="CHEBI:18420"/>
        <label>1</label>
    </ligand>
</feature>
<organism evidence="10 11">
    <name type="scientific">Polyporus arcularius HHB13444</name>
    <dbReference type="NCBI Taxonomy" id="1314778"/>
    <lineage>
        <taxon>Eukaryota</taxon>
        <taxon>Fungi</taxon>
        <taxon>Dikarya</taxon>
        <taxon>Basidiomycota</taxon>
        <taxon>Agaricomycotina</taxon>
        <taxon>Agaricomycetes</taxon>
        <taxon>Polyporales</taxon>
        <taxon>Polyporaceae</taxon>
        <taxon>Polyporus</taxon>
    </lineage>
</organism>